<dbReference type="Pfam" id="PF13374">
    <property type="entry name" value="TPR_10"/>
    <property type="match status" value="2"/>
</dbReference>
<protein>
    <submittedName>
        <fullName evidence="2">TPR-like protein</fullName>
    </submittedName>
</protein>
<sequence length="660" mass="74824">MSCPVGSLKISQKPLFIVPFRRDPDFVDRGDLLSQINKRCSQPAGRAALVGLGGVGKSQLAIEYAYRTRDRLPLIWVFWVYAGTRARFEEGYRRIAEVTRMDGWNNKKVDILRLVHIWLSDESNGLWIMIVDNADDSGVFSSPLDSGRLDQATVVLSDFLPQSPNGSILFTSRSREAAFRLTGSYRDIVKVDRMDREHALALVRKKILGGYEQDDAVALIEALDYMPLAITQAAAYINQRAPRATVAKYVHKLGQGGRDRAKLLDLDIGDMRRDGKASNSIMVTWQISFEYIRRARPSAIRLLSLMSLFDRQGIPESLLSGRYGEVDDDQSDFEDDLNMLLNFSLASTDLSGSQVEMHRLVQLSTKRWLELNKELEAWKEKYLTLMDESYPVGRYENWTVCQALFPHAQAVVDARPINDRLEAWASTLFKAAWYASEMGNYQAAWEMGISALEARKVTLGEEHPDTLNSLNSIGLVLVWQGKFKEAEAMHQRALQANKRVLGDDHPSTLTSIANLASTYRNQGRWKEAEELFVQVIEISKRVLGADHPDTLTSMANLASTYRNQGRWKEAEELEVQVMEMSKRVLGDDHPHTLISMANLASTYRNQGRWKEAEELEVQVMEASKRVLSDDHPHTLTSMANLASTYRNQGRWKEAEELEVQ</sequence>
<evidence type="ECO:0000313" key="2">
    <source>
        <dbReference type="EMBL" id="KAF2258231.1"/>
    </source>
</evidence>
<comment type="caution">
    <text evidence="2">The sequence shown here is derived from an EMBL/GenBank/DDBJ whole genome shotgun (WGS) entry which is preliminary data.</text>
</comment>
<feature type="non-terminal residue" evidence="2">
    <location>
        <position position="660"/>
    </location>
</feature>
<reference evidence="3" key="1">
    <citation type="journal article" date="2020" name="Stud. Mycol.">
        <title>101 Dothideomycetes genomes: A test case for predicting lifestyles and emergence of pathogens.</title>
        <authorList>
            <person name="Haridas S."/>
            <person name="Albert R."/>
            <person name="Binder M."/>
            <person name="Bloem J."/>
            <person name="LaButti K."/>
            <person name="Salamov A."/>
            <person name="Andreopoulos B."/>
            <person name="Baker S."/>
            <person name="Barry K."/>
            <person name="Bills G."/>
            <person name="Bluhm B."/>
            <person name="Cannon C."/>
            <person name="Castanera R."/>
            <person name="Culley D."/>
            <person name="Daum C."/>
            <person name="Ezra D."/>
            <person name="Gonzalez J."/>
            <person name="Henrissat B."/>
            <person name="Kuo A."/>
            <person name="Liang C."/>
            <person name="Lipzen A."/>
            <person name="Lutzoni F."/>
            <person name="Magnuson J."/>
            <person name="Mondo S."/>
            <person name="Nolan M."/>
            <person name="Ohm R."/>
            <person name="Pangilinan J."/>
            <person name="Park H.-J."/>
            <person name="Ramirez L."/>
            <person name="Alfaro M."/>
            <person name="Sun H."/>
            <person name="Tritt A."/>
            <person name="Yoshinaga Y."/>
            <person name="Zwiers L.-H."/>
            <person name="Turgeon B."/>
            <person name="Goodwin S."/>
            <person name="Spatafora J."/>
            <person name="Crous P."/>
            <person name="Grigoriev I."/>
        </authorList>
    </citation>
    <scope>NUCLEOTIDE SEQUENCE [LARGE SCALE GENOMIC DNA]</scope>
    <source>
        <strain evidence="3">CBS 304.66</strain>
    </source>
</reference>
<keyword evidence="3" id="KW-1185">Reference proteome</keyword>
<dbReference type="SMART" id="SM00028">
    <property type="entry name" value="TPR"/>
    <property type="match status" value="4"/>
</dbReference>
<gene>
    <name evidence="2" type="ORF">CC78DRAFT_479387</name>
</gene>
<dbReference type="InterPro" id="IPR056681">
    <property type="entry name" value="DUF7779"/>
</dbReference>
<dbReference type="PRINTS" id="PR00381">
    <property type="entry name" value="KINESINLIGHT"/>
</dbReference>
<dbReference type="OrthoDB" id="1658288at2759"/>
<dbReference type="PANTHER" id="PTHR46082">
    <property type="entry name" value="ATP/GTP-BINDING PROTEIN-RELATED"/>
    <property type="match status" value="1"/>
</dbReference>
<dbReference type="Pfam" id="PF13424">
    <property type="entry name" value="TPR_12"/>
    <property type="match status" value="2"/>
</dbReference>
<dbReference type="InterPro" id="IPR011990">
    <property type="entry name" value="TPR-like_helical_dom_sf"/>
</dbReference>
<evidence type="ECO:0000259" key="1">
    <source>
        <dbReference type="Pfam" id="PF25000"/>
    </source>
</evidence>
<organism evidence="2 3">
    <name type="scientific">Lojkania enalia</name>
    <dbReference type="NCBI Taxonomy" id="147567"/>
    <lineage>
        <taxon>Eukaryota</taxon>
        <taxon>Fungi</taxon>
        <taxon>Dikarya</taxon>
        <taxon>Ascomycota</taxon>
        <taxon>Pezizomycotina</taxon>
        <taxon>Dothideomycetes</taxon>
        <taxon>Pleosporomycetidae</taxon>
        <taxon>Pleosporales</taxon>
        <taxon>Pleosporales incertae sedis</taxon>
        <taxon>Lojkania</taxon>
    </lineage>
</organism>
<dbReference type="InterPro" id="IPR027417">
    <property type="entry name" value="P-loop_NTPase"/>
</dbReference>
<dbReference type="SUPFAM" id="SSF48452">
    <property type="entry name" value="TPR-like"/>
    <property type="match status" value="2"/>
</dbReference>
<dbReference type="InterPro" id="IPR053137">
    <property type="entry name" value="NLR-like"/>
</dbReference>
<dbReference type="Gene3D" id="1.25.40.10">
    <property type="entry name" value="Tetratricopeptide repeat domain"/>
    <property type="match status" value="2"/>
</dbReference>
<dbReference type="EMBL" id="ML986775">
    <property type="protein sequence ID" value="KAF2258231.1"/>
    <property type="molecule type" value="Genomic_DNA"/>
</dbReference>
<dbReference type="PANTHER" id="PTHR46082:SF6">
    <property type="entry name" value="AAA+ ATPASE DOMAIN-CONTAINING PROTEIN-RELATED"/>
    <property type="match status" value="1"/>
</dbReference>
<evidence type="ECO:0000313" key="3">
    <source>
        <dbReference type="Proteomes" id="UP000800093"/>
    </source>
</evidence>
<dbReference type="SUPFAM" id="SSF52540">
    <property type="entry name" value="P-loop containing nucleoside triphosphate hydrolases"/>
    <property type="match status" value="1"/>
</dbReference>
<dbReference type="AlphaFoldDB" id="A0A9P4JXG9"/>
<proteinExistence type="predicted"/>
<dbReference type="InterPro" id="IPR019734">
    <property type="entry name" value="TPR_rpt"/>
</dbReference>
<dbReference type="Pfam" id="PF25000">
    <property type="entry name" value="DUF7779"/>
    <property type="match status" value="1"/>
</dbReference>
<dbReference type="Gene3D" id="3.40.50.300">
    <property type="entry name" value="P-loop containing nucleotide triphosphate hydrolases"/>
    <property type="match status" value="1"/>
</dbReference>
<accession>A0A9P4JXG9</accession>
<dbReference type="Proteomes" id="UP000800093">
    <property type="component" value="Unassembled WGS sequence"/>
</dbReference>
<dbReference type="NCBIfam" id="NF040586">
    <property type="entry name" value="FxSxx_TPR"/>
    <property type="match status" value="1"/>
</dbReference>
<feature type="domain" description="DUF7779" evidence="1">
    <location>
        <begin position="294"/>
        <end position="367"/>
    </location>
</feature>
<name>A0A9P4JXG9_9PLEO</name>